<protein>
    <submittedName>
        <fullName evidence="2">Nuclease-related domain-containing protein</fullName>
    </submittedName>
</protein>
<accession>A0A1I4MFM3</accession>
<dbReference type="Pfam" id="PF08378">
    <property type="entry name" value="NERD"/>
    <property type="match status" value="1"/>
</dbReference>
<dbReference type="Proteomes" id="UP000199668">
    <property type="component" value="Unassembled WGS sequence"/>
</dbReference>
<proteinExistence type="predicted"/>
<evidence type="ECO:0000313" key="2">
    <source>
        <dbReference type="EMBL" id="SFM01846.1"/>
    </source>
</evidence>
<gene>
    <name evidence="2" type="ORF">SAMN04488054_11176</name>
</gene>
<dbReference type="InterPro" id="IPR011528">
    <property type="entry name" value="NERD"/>
</dbReference>
<evidence type="ECO:0000259" key="1">
    <source>
        <dbReference type="PROSITE" id="PS50965"/>
    </source>
</evidence>
<reference evidence="2 3" key="1">
    <citation type="submission" date="2016-10" db="EMBL/GenBank/DDBJ databases">
        <authorList>
            <person name="de Groot N.N."/>
        </authorList>
    </citation>
    <scope>NUCLEOTIDE SEQUENCE [LARGE SCALE GENOMIC DNA]</scope>
    <source>
        <strain evidence="2 3">CGMCC 1.6134</strain>
    </source>
</reference>
<sequence>MKLQNIFQKKKKDTRRAMMKEIEEGLEQLPHPIQYMRGVSAGSGADSMDYVILSPGGIFIVNQQTETGHIQADMEEKTWYLNDTVEIANPFSRLDEKREAVQAGIPSQYHDYFVSIASFLSPSTFDIAPIWRKSSSSRILIHHQELSEYIQRNIFISRFQQKTPLLNKETITMLYDTLSSSLTGHR</sequence>
<dbReference type="EMBL" id="FOTY01000011">
    <property type="protein sequence ID" value="SFM01846.1"/>
    <property type="molecule type" value="Genomic_DNA"/>
</dbReference>
<feature type="domain" description="NERD" evidence="1">
    <location>
        <begin position="10"/>
        <end position="124"/>
    </location>
</feature>
<evidence type="ECO:0000313" key="3">
    <source>
        <dbReference type="Proteomes" id="UP000199668"/>
    </source>
</evidence>
<dbReference type="AlphaFoldDB" id="A0A1I4MFM3"/>
<organism evidence="2 3">
    <name type="scientific">Salibacterium qingdaonense</name>
    <dbReference type="NCBI Taxonomy" id="266892"/>
    <lineage>
        <taxon>Bacteria</taxon>
        <taxon>Bacillati</taxon>
        <taxon>Bacillota</taxon>
        <taxon>Bacilli</taxon>
        <taxon>Bacillales</taxon>
        <taxon>Bacillaceae</taxon>
    </lineage>
</organism>
<keyword evidence="3" id="KW-1185">Reference proteome</keyword>
<name>A0A1I4MFM3_9BACI</name>
<dbReference type="PROSITE" id="PS50965">
    <property type="entry name" value="NERD"/>
    <property type="match status" value="1"/>
</dbReference>